<gene>
    <name evidence="1" type="ORF">SAMN05421813_106103</name>
</gene>
<keyword evidence="2" id="KW-1185">Reference proteome</keyword>
<protein>
    <submittedName>
        <fullName evidence="1">Uncharacterized protein</fullName>
    </submittedName>
</protein>
<dbReference type="AlphaFoldDB" id="A0A1G9QLU2"/>
<proteinExistence type="predicted"/>
<reference evidence="2" key="1">
    <citation type="submission" date="2016-10" db="EMBL/GenBank/DDBJ databases">
        <authorList>
            <person name="Varghese N."/>
            <person name="Submissions S."/>
        </authorList>
    </citation>
    <scope>NUCLEOTIDE SEQUENCE [LARGE SCALE GENOMIC DNA]</scope>
    <source>
        <strain evidence="2">DSM 24536</strain>
    </source>
</reference>
<evidence type="ECO:0000313" key="1">
    <source>
        <dbReference type="EMBL" id="SDM11993.1"/>
    </source>
</evidence>
<accession>A0A1G9QLU2</accession>
<dbReference type="OrthoDB" id="978748at2"/>
<organism evidence="1 2">
    <name type="scientific">Daejeonella rubra</name>
    <dbReference type="NCBI Taxonomy" id="990371"/>
    <lineage>
        <taxon>Bacteria</taxon>
        <taxon>Pseudomonadati</taxon>
        <taxon>Bacteroidota</taxon>
        <taxon>Sphingobacteriia</taxon>
        <taxon>Sphingobacteriales</taxon>
        <taxon>Sphingobacteriaceae</taxon>
        <taxon>Daejeonella</taxon>
    </lineage>
</organism>
<dbReference type="EMBL" id="FNHH01000006">
    <property type="protein sequence ID" value="SDM11993.1"/>
    <property type="molecule type" value="Genomic_DNA"/>
</dbReference>
<sequence length="172" mass="20495">MKPEKLSDLKKVLLVLSVPELTEICLRLAKYKKENKELLAYLLFDANQPMKYAEDVKSFLIADFNNMQKHYFYSTKSLRKIIRLINRYAKYTGSKQVETELTIWFCTNYLTYADLRTSHKPLQGLLTRQFEKITKLLPKLHEDLQFDYQKEFEILIIKAAQQAKWVNKSEYL</sequence>
<name>A0A1G9QLU2_9SPHI</name>
<dbReference type="STRING" id="990371.SAMN05421813_106103"/>
<evidence type="ECO:0000313" key="2">
    <source>
        <dbReference type="Proteomes" id="UP000199226"/>
    </source>
</evidence>
<dbReference type="RefSeq" id="WP_090702018.1">
    <property type="nucleotide sequence ID" value="NZ_FNHH01000006.1"/>
</dbReference>
<dbReference type="Proteomes" id="UP000199226">
    <property type="component" value="Unassembled WGS sequence"/>
</dbReference>